<dbReference type="AlphaFoldDB" id="A0A9D6V285"/>
<dbReference type="CDD" id="cd17253">
    <property type="entry name" value="RMtype1_S_Eco933I-TRD2-CR2_like"/>
    <property type="match status" value="1"/>
</dbReference>
<comment type="similarity">
    <text evidence="1">Belongs to the type-I restriction system S methylase family.</text>
</comment>
<dbReference type="InterPro" id="IPR044946">
    <property type="entry name" value="Restrct_endonuc_typeI_TRD_sf"/>
</dbReference>
<gene>
    <name evidence="5" type="ORF">HY912_14740</name>
</gene>
<dbReference type="CDD" id="cd17265">
    <property type="entry name" value="RMtype1_S_Eco4255III-TRD2-CR2_like"/>
    <property type="match status" value="1"/>
</dbReference>
<evidence type="ECO:0000313" key="5">
    <source>
        <dbReference type="EMBL" id="MBI5250745.1"/>
    </source>
</evidence>
<keyword evidence="5" id="KW-0540">Nuclease</keyword>
<dbReference type="GO" id="GO:0009307">
    <property type="term" value="P:DNA restriction-modification system"/>
    <property type="evidence" value="ECO:0007669"/>
    <property type="project" value="UniProtKB-KW"/>
</dbReference>
<dbReference type="Proteomes" id="UP000807825">
    <property type="component" value="Unassembled WGS sequence"/>
</dbReference>
<dbReference type="PANTHER" id="PTHR43140:SF1">
    <property type="entry name" value="TYPE I RESTRICTION ENZYME ECOKI SPECIFICITY SUBUNIT"/>
    <property type="match status" value="1"/>
</dbReference>
<dbReference type="InterPro" id="IPR000055">
    <property type="entry name" value="Restrct_endonuc_typeI_TRD"/>
</dbReference>
<dbReference type="GO" id="GO:0003677">
    <property type="term" value="F:DNA binding"/>
    <property type="evidence" value="ECO:0007669"/>
    <property type="project" value="UniProtKB-KW"/>
</dbReference>
<comment type="caution">
    <text evidence="5">The sequence shown here is derived from an EMBL/GenBank/DDBJ whole genome shotgun (WGS) entry which is preliminary data.</text>
</comment>
<accession>A0A9D6V285</accession>
<dbReference type="Pfam" id="PF01420">
    <property type="entry name" value="Methylase_S"/>
    <property type="match status" value="2"/>
</dbReference>
<keyword evidence="5" id="KW-0255">Endonuclease</keyword>
<reference evidence="5" key="1">
    <citation type="submission" date="2020-07" db="EMBL/GenBank/DDBJ databases">
        <title>Huge and variable diversity of episymbiotic CPR bacteria and DPANN archaea in groundwater ecosystems.</title>
        <authorList>
            <person name="He C.Y."/>
            <person name="Keren R."/>
            <person name="Whittaker M."/>
            <person name="Farag I.F."/>
            <person name="Doudna J."/>
            <person name="Cate J.H.D."/>
            <person name="Banfield J.F."/>
        </authorList>
    </citation>
    <scope>NUCLEOTIDE SEQUENCE</scope>
    <source>
        <strain evidence="5">NC_groundwater_1664_Pr3_B-0.1um_52_9</strain>
    </source>
</reference>
<keyword evidence="2" id="KW-0680">Restriction system</keyword>
<feature type="domain" description="Type I restriction modification DNA specificity" evidence="4">
    <location>
        <begin position="348"/>
        <end position="525"/>
    </location>
</feature>
<evidence type="ECO:0000256" key="1">
    <source>
        <dbReference type="ARBA" id="ARBA00010923"/>
    </source>
</evidence>
<sequence>MKIETFFEKFDQFADWPKAMQKMRELVLQLAVRGRLVEQDPNDESADTLLARLTNRTGLDNYQRRKSQPMPAITPDEIPFGLPSGWAWERLGNIGETNIGLTYSPGDVSVVGIPVLRSSNIQKGKLDFSDLVRVKLDPKQSLMVQDGDLLICARNGSRALVGKVAMIQDLNEPTAFGAFMAIFRSEVNQYLYHFICSPLFRQMIGEVNTTTINQITQNNLRSTLAPIPPLAEQHRIVAKVDELMRLCDQLGAQQHGRDKQHTALSRAALTHFGEAPTSANLKFLFHDSYTIEPADLRKTILALAVQGKLVPQDPNDESAEECLSRLGLKSTVAFLNADDADYDSLPPSWTRVRFEDVALVAGGVTLGRKLAQRKTVTLPYLRVANVKRGEIDLSVIKNVSIAENEIDRYALRENDLLMTEGGDWDKVGRAAIWRAEIPVCLHQNHIFRARMRSPEITPFWFEHYFNSPDGRGYFESASKQTTNLASINMRQVRNCPIPFPPLAEQRRIVSKINELMSLVDQLEAQLVASRVMETDLMDAIVAELTAQV</sequence>
<dbReference type="Gene3D" id="3.90.220.20">
    <property type="entry name" value="DNA methylase specificity domains"/>
    <property type="match status" value="2"/>
</dbReference>
<dbReference type="GO" id="GO:0004519">
    <property type="term" value="F:endonuclease activity"/>
    <property type="evidence" value="ECO:0007669"/>
    <property type="project" value="UniProtKB-KW"/>
</dbReference>
<protein>
    <submittedName>
        <fullName evidence="5">Restriction endonuclease subunit S</fullName>
    </submittedName>
</protein>
<evidence type="ECO:0000256" key="2">
    <source>
        <dbReference type="ARBA" id="ARBA00022747"/>
    </source>
</evidence>
<keyword evidence="3" id="KW-0238">DNA-binding</keyword>
<name>A0A9D6V285_9BACT</name>
<keyword evidence="5" id="KW-0378">Hydrolase</keyword>
<feature type="domain" description="Type I restriction modification DNA specificity" evidence="4">
    <location>
        <begin position="83"/>
        <end position="250"/>
    </location>
</feature>
<evidence type="ECO:0000259" key="4">
    <source>
        <dbReference type="Pfam" id="PF01420"/>
    </source>
</evidence>
<evidence type="ECO:0000256" key="3">
    <source>
        <dbReference type="ARBA" id="ARBA00023125"/>
    </source>
</evidence>
<proteinExistence type="inferred from homology"/>
<evidence type="ECO:0000313" key="6">
    <source>
        <dbReference type="Proteomes" id="UP000807825"/>
    </source>
</evidence>
<dbReference type="InterPro" id="IPR051212">
    <property type="entry name" value="Type-I_RE_S_subunit"/>
</dbReference>
<dbReference type="PANTHER" id="PTHR43140">
    <property type="entry name" value="TYPE-1 RESTRICTION ENZYME ECOKI SPECIFICITY PROTEIN"/>
    <property type="match status" value="1"/>
</dbReference>
<dbReference type="EMBL" id="JACRDE010000385">
    <property type="protein sequence ID" value="MBI5250745.1"/>
    <property type="molecule type" value="Genomic_DNA"/>
</dbReference>
<organism evidence="5 6">
    <name type="scientific">Desulfomonile tiedjei</name>
    <dbReference type="NCBI Taxonomy" id="2358"/>
    <lineage>
        <taxon>Bacteria</taxon>
        <taxon>Pseudomonadati</taxon>
        <taxon>Thermodesulfobacteriota</taxon>
        <taxon>Desulfomonilia</taxon>
        <taxon>Desulfomonilales</taxon>
        <taxon>Desulfomonilaceae</taxon>
        <taxon>Desulfomonile</taxon>
    </lineage>
</organism>
<dbReference type="SUPFAM" id="SSF116734">
    <property type="entry name" value="DNA methylase specificity domain"/>
    <property type="match status" value="2"/>
</dbReference>